<keyword evidence="5" id="KW-1185">Reference proteome</keyword>
<feature type="compositionally biased region" description="Low complexity" evidence="2">
    <location>
        <begin position="46"/>
        <end position="60"/>
    </location>
</feature>
<dbReference type="InterPro" id="IPR028082">
    <property type="entry name" value="Peripla_BP_I"/>
</dbReference>
<dbReference type="Gene3D" id="1.25.40.650">
    <property type="match status" value="1"/>
</dbReference>
<dbReference type="Gene3D" id="3.40.50.2300">
    <property type="match status" value="2"/>
</dbReference>
<dbReference type="RefSeq" id="WP_067081990.1">
    <property type="nucleotide sequence ID" value="NZ_LRFG02000002.1"/>
</dbReference>
<dbReference type="Proteomes" id="UP000218427">
    <property type="component" value="Unassembled WGS sequence"/>
</dbReference>
<evidence type="ECO:0000256" key="1">
    <source>
        <dbReference type="ARBA" id="ARBA00023136"/>
    </source>
</evidence>
<organism evidence="4 5">
    <name type="scientific">Microbulbifer flavimaris</name>
    <dbReference type="NCBI Taxonomy" id="1781068"/>
    <lineage>
        <taxon>Bacteria</taxon>
        <taxon>Pseudomonadati</taxon>
        <taxon>Pseudomonadota</taxon>
        <taxon>Gammaproteobacteria</taxon>
        <taxon>Cellvibrionales</taxon>
        <taxon>Microbulbiferaceae</taxon>
        <taxon>Microbulbifer</taxon>
    </lineage>
</organism>
<keyword evidence="3" id="KW-0732">Signal</keyword>
<feature type="region of interest" description="Disordered" evidence="2">
    <location>
        <begin position="622"/>
        <end position="642"/>
    </location>
</feature>
<dbReference type="InterPro" id="IPR007443">
    <property type="entry name" value="LpoA"/>
</dbReference>
<dbReference type="CDD" id="cd06339">
    <property type="entry name" value="PBP1_YraM_LppC_lipoprotein-like"/>
    <property type="match status" value="1"/>
</dbReference>
<keyword evidence="4" id="KW-0449">Lipoprotein</keyword>
<dbReference type="PANTHER" id="PTHR38038">
    <property type="entry name" value="PENICILLIN-BINDING PROTEIN ACTIVATOR LPOA"/>
    <property type="match status" value="1"/>
</dbReference>
<evidence type="ECO:0000313" key="5">
    <source>
        <dbReference type="Proteomes" id="UP000218427"/>
    </source>
</evidence>
<name>A0ABX4I004_9GAMM</name>
<protein>
    <submittedName>
        <fullName evidence="4">LppC family lipoprotein</fullName>
    </submittedName>
</protein>
<gene>
    <name evidence="4" type="ORF">AWR36_004935</name>
</gene>
<comment type="caution">
    <text evidence="4">The sequence shown here is derived from an EMBL/GenBank/DDBJ whole genome shotgun (WGS) entry which is preliminary data.</text>
</comment>
<reference evidence="4" key="1">
    <citation type="submission" date="2017-08" db="EMBL/GenBank/DDBJ databases">
        <title>Microbulbifer marisrubri sp. nov., a halophilic alphaproteobacterium isolated from marine sediment of the Yellow Sea, China.</title>
        <authorList>
            <person name="Zhang G."/>
            <person name="Xiong Q."/>
        </authorList>
    </citation>
    <scope>NUCLEOTIDE SEQUENCE [LARGE SCALE GENOMIC DNA]</scope>
    <source>
        <strain evidence="4">WRN-8</strain>
    </source>
</reference>
<keyword evidence="1" id="KW-0472">Membrane</keyword>
<evidence type="ECO:0000313" key="4">
    <source>
        <dbReference type="EMBL" id="PCO05378.1"/>
    </source>
</evidence>
<dbReference type="SUPFAM" id="SSF53822">
    <property type="entry name" value="Periplasmic binding protein-like I"/>
    <property type="match status" value="1"/>
</dbReference>
<evidence type="ECO:0000256" key="3">
    <source>
        <dbReference type="SAM" id="SignalP"/>
    </source>
</evidence>
<dbReference type="PANTHER" id="PTHR38038:SF1">
    <property type="entry name" value="PENICILLIN-BINDING PROTEIN ACTIVATOR LPOA"/>
    <property type="match status" value="1"/>
</dbReference>
<dbReference type="EMBL" id="LRFG02000002">
    <property type="protein sequence ID" value="PCO05378.1"/>
    <property type="molecule type" value="Genomic_DNA"/>
</dbReference>
<evidence type="ECO:0000256" key="2">
    <source>
        <dbReference type="SAM" id="MobiDB-lite"/>
    </source>
</evidence>
<sequence>MSVQSRRTPQMFARVAAGALALALAACQTPAPKPGAQPQMPVTGPAASRASAQQLLQSARTLPSPQRDQQTLQAAAILYDLGEAEGARDAVTQIDPQQLNDAQFARYAHVYGNLLASEDEFFRALDLAASPRLDGTWLQLPRETSLPLRDLRADLWGLLGDLDSAIAERQQIAMMAQNAEMVAENNNGFWQLLTQLPSSELQLRADESNDPMMRGWYELALLGRDTQTDISSQLTALSRWRQQWPRHTAASNPPQALRLLEQLAAERADQIALLLPLSGPLGSAGRAIRDGFMAAYYSALEAGAPTPKVQVYDTGANKPFEEIYQEAVNGGAQAIVGPLDKQKVANLVATEKLPVPTLALNYADEGRLTGDLVQFGLAIEDEARQVARQTYRQGHRQAMILAADSGWGQRGADAFTEEFQRLGGSVSVRRTFHDRSDFSKLVSDTLLIPESKSREAALRRQLAAPLEFTPRRRGDVDMLLVLAQPQQARQINPMLAFFYASDLPVFATSQVFAGTINRERDRDINGVRFTAMPWLFENDNQTKQVIESQAAPAPAFARLYALGADAFRLFPRLPMLRQFPQQRVHGLTGALSLTTDGRIVREQVWARIDQGAPVPITTTVEPLPRPQENMESIELSSSGENL</sequence>
<accession>A0ABX4I004</accession>
<feature type="region of interest" description="Disordered" evidence="2">
    <location>
        <begin position="31"/>
        <end position="67"/>
    </location>
</feature>
<feature type="signal peptide" evidence="3">
    <location>
        <begin position="1"/>
        <end position="25"/>
    </location>
</feature>
<proteinExistence type="predicted"/>
<dbReference type="Pfam" id="PF04348">
    <property type="entry name" value="LppC"/>
    <property type="match status" value="1"/>
</dbReference>
<feature type="chain" id="PRO_5045225614" evidence="3">
    <location>
        <begin position="26"/>
        <end position="642"/>
    </location>
</feature>
<dbReference type="PROSITE" id="PS51257">
    <property type="entry name" value="PROKAR_LIPOPROTEIN"/>
    <property type="match status" value="1"/>
</dbReference>